<proteinExistence type="predicted"/>
<dbReference type="GO" id="GO:0005634">
    <property type="term" value="C:nucleus"/>
    <property type="evidence" value="ECO:0007669"/>
    <property type="project" value="UniProtKB-SubCell"/>
</dbReference>
<sequence length="117" mass="13133">MGEKLNQWFYALKAVVPNISKMDKAYLPGDAIAYITDLQTKIRILEAEREMVVRVSYPLDTHLVSGVIKAFRERQVVLQESDVSMTDNGKVIHSFSIRTQGGAAEHLKEKLVASLSK</sequence>
<dbReference type="AlphaFoldDB" id="A0ABC8QM53"/>
<evidence type="ECO:0000256" key="5">
    <source>
        <dbReference type="RuleBase" id="RU369104"/>
    </source>
</evidence>
<dbReference type="InterPro" id="IPR036638">
    <property type="entry name" value="HLH_DNA-bd_sf"/>
</dbReference>
<dbReference type="PANTHER" id="PTHR11514">
    <property type="entry name" value="MYC"/>
    <property type="match status" value="1"/>
</dbReference>
<keyword evidence="3 5" id="KW-0804">Transcription</keyword>
<gene>
    <name evidence="7" type="ORF">ILEXP_LOCUS630</name>
</gene>
<keyword evidence="4 5" id="KW-0539">Nucleus</keyword>
<dbReference type="Proteomes" id="UP001642360">
    <property type="component" value="Unassembled WGS sequence"/>
</dbReference>
<comment type="caution">
    <text evidence="7">The sequence shown here is derived from an EMBL/GenBank/DDBJ whole genome shotgun (WGS) entry which is preliminary data.</text>
</comment>
<accession>A0ABC8QM53</accession>
<organism evidence="7 8">
    <name type="scientific">Ilex paraguariensis</name>
    <name type="common">yerba mate</name>
    <dbReference type="NCBI Taxonomy" id="185542"/>
    <lineage>
        <taxon>Eukaryota</taxon>
        <taxon>Viridiplantae</taxon>
        <taxon>Streptophyta</taxon>
        <taxon>Embryophyta</taxon>
        <taxon>Tracheophyta</taxon>
        <taxon>Spermatophyta</taxon>
        <taxon>Magnoliopsida</taxon>
        <taxon>eudicotyledons</taxon>
        <taxon>Gunneridae</taxon>
        <taxon>Pentapetalae</taxon>
        <taxon>asterids</taxon>
        <taxon>campanulids</taxon>
        <taxon>Aquifoliales</taxon>
        <taxon>Aquifoliaceae</taxon>
        <taxon>Ilex</taxon>
    </lineage>
</organism>
<feature type="domain" description="BHLH" evidence="6">
    <location>
        <begin position="1"/>
        <end position="38"/>
    </location>
</feature>
<keyword evidence="2 5" id="KW-0805">Transcription regulation</keyword>
<evidence type="ECO:0000256" key="2">
    <source>
        <dbReference type="ARBA" id="ARBA00023015"/>
    </source>
</evidence>
<evidence type="ECO:0000256" key="3">
    <source>
        <dbReference type="ARBA" id="ARBA00023163"/>
    </source>
</evidence>
<dbReference type="SUPFAM" id="SSF47459">
    <property type="entry name" value="HLH, helix-loop-helix DNA-binding domain"/>
    <property type="match status" value="1"/>
</dbReference>
<protein>
    <recommendedName>
        <fullName evidence="5">Transcription factor</fullName>
        <shortName evidence="5">bHLH transcription factor</shortName>
    </recommendedName>
    <alternativeName>
        <fullName evidence="5">Basic helix-loop-helix protein</fullName>
    </alternativeName>
</protein>
<keyword evidence="8" id="KW-1185">Reference proteome</keyword>
<evidence type="ECO:0000256" key="1">
    <source>
        <dbReference type="ARBA" id="ARBA00004123"/>
    </source>
</evidence>
<dbReference type="PROSITE" id="PS50888">
    <property type="entry name" value="BHLH"/>
    <property type="match status" value="1"/>
</dbReference>
<comment type="subcellular location">
    <subcellularLocation>
        <location evidence="1 5">Nucleus</location>
    </subcellularLocation>
</comment>
<evidence type="ECO:0000313" key="7">
    <source>
        <dbReference type="EMBL" id="CAK9133714.1"/>
    </source>
</evidence>
<evidence type="ECO:0000259" key="6">
    <source>
        <dbReference type="PROSITE" id="PS50888"/>
    </source>
</evidence>
<dbReference type="InterPro" id="IPR045084">
    <property type="entry name" value="AIB/MYC-like"/>
</dbReference>
<dbReference type="InterPro" id="IPR011598">
    <property type="entry name" value="bHLH_dom"/>
</dbReference>
<dbReference type="PANTHER" id="PTHR11514:SF53">
    <property type="entry name" value="TRANSCRIPTION FACTOR BHLH3"/>
    <property type="match status" value="1"/>
</dbReference>
<name>A0ABC8QM53_9AQUA</name>
<dbReference type="EMBL" id="CAUOFW020000126">
    <property type="protein sequence ID" value="CAK9133714.1"/>
    <property type="molecule type" value="Genomic_DNA"/>
</dbReference>
<evidence type="ECO:0000256" key="4">
    <source>
        <dbReference type="ARBA" id="ARBA00023242"/>
    </source>
</evidence>
<dbReference type="Gene3D" id="4.10.280.10">
    <property type="entry name" value="Helix-loop-helix DNA-binding domain"/>
    <property type="match status" value="1"/>
</dbReference>
<evidence type="ECO:0000313" key="8">
    <source>
        <dbReference type="Proteomes" id="UP001642360"/>
    </source>
</evidence>
<reference evidence="7 8" key="1">
    <citation type="submission" date="2024-02" db="EMBL/GenBank/DDBJ databases">
        <authorList>
            <person name="Vignale AGUSTIN F."/>
            <person name="Sosa J E."/>
            <person name="Modenutti C."/>
        </authorList>
    </citation>
    <scope>NUCLEOTIDE SEQUENCE [LARGE SCALE GENOMIC DNA]</scope>
</reference>